<organism evidence="6 7">
    <name type="scientific">Gryllus longicercus</name>
    <dbReference type="NCBI Taxonomy" id="2509291"/>
    <lineage>
        <taxon>Eukaryota</taxon>
        <taxon>Metazoa</taxon>
        <taxon>Ecdysozoa</taxon>
        <taxon>Arthropoda</taxon>
        <taxon>Hexapoda</taxon>
        <taxon>Insecta</taxon>
        <taxon>Pterygota</taxon>
        <taxon>Neoptera</taxon>
        <taxon>Polyneoptera</taxon>
        <taxon>Orthoptera</taxon>
        <taxon>Ensifera</taxon>
        <taxon>Gryllidea</taxon>
        <taxon>Grylloidea</taxon>
        <taxon>Gryllidae</taxon>
        <taxon>Gryllinae</taxon>
        <taxon>Gryllus</taxon>
    </lineage>
</organism>
<protein>
    <recommendedName>
        <fullName evidence="8">Protein SMG7</fullName>
    </recommendedName>
</protein>
<feature type="region of interest" description="Disordered" evidence="3">
    <location>
        <begin position="797"/>
        <end position="898"/>
    </location>
</feature>
<feature type="compositionally biased region" description="Polar residues" evidence="3">
    <location>
        <begin position="1019"/>
        <end position="1035"/>
    </location>
</feature>
<evidence type="ECO:0000256" key="1">
    <source>
        <dbReference type="ARBA" id="ARBA00023161"/>
    </source>
</evidence>
<gene>
    <name evidence="6" type="ORF">R5R35_012546</name>
</gene>
<proteinExistence type="predicted"/>
<comment type="caution">
    <text evidence="6">The sequence shown here is derived from an EMBL/GenBank/DDBJ whole genome shotgun (WGS) entry which is preliminary data.</text>
</comment>
<dbReference type="Pfam" id="PF10373">
    <property type="entry name" value="EST1_DNA_bind"/>
    <property type="match status" value="1"/>
</dbReference>
<evidence type="ECO:0000259" key="4">
    <source>
        <dbReference type="Pfam" id="PF10373"/>
    </source>
</evidence>
<dbReference type="GO" id="GO:0070034">
    <property type="term" value="F:telomerase RNA binding"/>
    <property type="evidence" value="ECO:0007669"/>
    <property type="project" value="TreeGrafter"/>
</dbReference>
<dbReference type="Proteomes" id="UP001378592">
    <property type="component" value="Unassembled WGS sequence"/>
</dbReference>
<dbReference type="Gene3D" id="1.25.40.10">
    <property type="entry name" value="Tetratricopeptide repeat domain"/>
    <property type="match status" value="1"/>
</dbReference>
<accession>A0AAN9Z2W7</accession>
<feature type="region of interest" description="Disordered" evidence="3">
    <location>
        <begin position="626"/>
        <end position="652"/>
    </location>
</feature>
<sequence>MGLKAAIQALKKAEKLKEKVQNSKDLLNDNDAWLCQQQLQRIYQQVLILDLEYALDRKVEQELWNHGFKNYIGTLQNLAKDKKNPKRPESQAMLSWCLEAASGFYLTLLQEICTAFDLDLPFRRKGSVFGSGKILRAVEHLSQPHKSSCYYICQHCLVHLGDIARYRNQSRQAEAFYRHAVQLAPHSGQPYNQLALLEASRGDRLSTVFHYVRSVEVRHPFPAAATNLARTLTKSAEEQLNVEGRNKLSTSEYISVFLKLHGILYAGTDLNLAEKYVKILTTTLTAHVATESLTSWKFVQMLAVNLFALHHAGGALQNDKSFLAVPDEQLTKEESQSRHLILDIMAGSLSALLLPVYTLKEGEALLEYFALPAIKLTLDWIRLEPKVLLDTAFTTRLQIWPSLCKLLNGLQSSVVDLPEKYYSVPLPEDRDLQGFLPLEKVFNGLRFNNQDWNLDAAFMNKLRAFRLVEFGKWLTKQDSYQLIISRLNNNSSTFEAVGGLQVPPSDLIRELEELSLTKLPSPAPSEASSWGSSVTGTSTPDNGLVIVPSLPSPHSPPLQSSVDLAAPERRSGILKPQGSLEKSREKENLSDVSSWNVVGNSVPKRGRQNVALQAIMRKSVLSGENVETSRNLESKQVTFKTPSPSNSPNSLQGADEIAVRKTSSKTNAWQHQVPQQPVAVAATATLTAAATTALKPAPQPQQVQPTMKPPLPQTPQCPPAAQMPLQPVPPVPQSALQHNLQVLQQPLLPATSLPQNHLQMPQQPLAFKHSTAATPPQAQARPVVSFVAKEQPQLSGMFTGFNGSSQLPLYPNQPLPGGQNNLFPPQQQQQQQQQQQSQSQKQVQSQQQQQQHMYGLKMHQPSYTWQEESTPVPPASAWWGTDQQPVANSREDSNQSQPLASSALNLGFYNNLLQQQQQSLRGLSHLKSDNSNEIFSNNTWNGLQMSAPISVNLHHQLVGGLHRNQFASPAASQNLSHLAGTTGFQAPPLTRTDMLPNHLSVFTSSGSMDADLSKKSAPDSIQSDAPSVQSSENTMFSSAPVTGSFSSLGSLGANTYSLFSTSNWTANNMPRTVDMENGSRNGLNGVLGVSGGSSLGLGQQSLWSGPGPSPLERLLEQQKQLREGPTPKGGT</sequence>
<feature type="region of interest" description="Disordered" evidence="3">
    <location>
        <begin position="541"/>
        <end position="588"/>
    </location>
</feature>
<feature type="compositionally biased region" description="Polar residues" evidence="3">
    <location>
        <begin position="797"/>
        <end position="807"/>
    </location>
</feature>
<feature type="compositionally biased region" description="Low complexity" evidence="3">
    <location>
        <begin position="1096"/>
        <end position="1105"/>
    </location>
</feature>
<feature type="compositionally biased region" description="Basic and acidic residues" evidence="3">
    <location>
        <begin position="1113"/>
        <end position="1122"/>
    </location>
</feature>
<evidence type="ECO:0000259" key="5">
    <source>
        <dbReference type="Pfam" id="PF10374"/>
    </source>
</evidence>
<keyword evidence="2" id="KW-0175">Coiled coil</keyword>
<dbReference type="GO" id="GO:0042162">
    <property type="term" value="F:telomeric DNA binding"/>
    <property type="evidence" value="ECO:0007669"/>
    <property type="project" value="TreeGrafter"/>
</dbReference>
<reference evidence="6 7" key="1">
    <citation type="submission" date="2024-03" db="EMBL/GenBank/DDBJ databases">
        <title>The genome assembly and annotation of the cricket Gryllus longicercus Weissman &amp; Gray.</title>
        <authorList>
            <person name="Szrajer S."/>
            <person name="Gray D."/>
            <person name="Ylla G."/>
        </authorList>
    </citation>
    <scope>NUCLEOTIDE SEQUENCE [LARGE SCALE GENOMIC DNA]</scope>
    <source>
        <strain evidence="6">DAG 2021-001</strain>
        <tissue evidence="6">Whole body minus gut</tissue>
    </source>
</reference>
<evidence type="ECO:0000256" key="3">
    <source>
        <dbReference type="SAM" id="MobiDB-lite"/>
    </source>
</evidence>
<evidence type="ECO:0000313" key="6">
    <source>
        <dbReference type="EMBL" id="KAK7794226.1"/>
    </source>
</evidence>
<dbReference type="InterPro" id="IPR019458">
    <property type="entry name" value="Est1-like_N"/>
</dbReference>
<dbReference type="Pfam" id="PF10374">
    <property type="entry name" value="EST1"/>
    <property type="match status" value="1"/>
</dbReference>
<feature type="region of interest" description="Disordered" evidence="3">
    <location>
        <begin position="1075"/>
        <end position="1131"/>
    </location>
</feature>
<dbReference type="SUPFAM" id="SSF48452">
    <property type="entry name" value="TPR-like"/>
    <property type="match status" value="1"/>
</dbReference>
<feature type="region of interest" description="Disordered" evidence="3">
    <location>
        <begin position="1008"/>
        <end position="1035"/>
    </location>
</feature>
<feature type="coiled-coil region" evidence="2">
    <location>
        <begin position="3"/>
        <end position="30"/>
    </location>
</feature>
<dbReference type="GO" id="GO:0000184">
    <property type="term" value="P:nuclear-transcribed mRNA catabolic process, nonsense-mediated decay"/>
    <property type="evidence" value="ECO:0007669"/>
    <property type="project" value="UniProtKB-KW"/>
</dbReference>
<feature type="domain" description="DNA/RNA-binding" evidence="4">
    <location>
        <begin position="173"/>
        <end position="440"/>
    </location>
</feature>
<evidence type="ECO:0000256" key="2">
    <source>
        <dbReference type="SAM" id="Coils"/>
    </source>
</evidence>
<feature type="domain" description="Telomerase activating protein Est1-like N-terminal" evidence="5">
    <location>
        <begin position="58"/>
        <end position="170"/>
    </location>
</feature>
<keyword evidence="7" id="KW-1185">Reference proteome</keyword>
<evidence type="ECO:0008006" key="8">
    <source>
        <dbReference type="Google" id="ProtNLM"/>
    </source>
</evidence>
<dbReference type="EMBL" id="JAZDUA010000342">
    <property type="protein sequence ID" value="KAK7794226.1"/>
    <property type="molecule type" value="Genomic_DNA"/>
</dbReference>
<dbReference type="InterPro" id="IPR011990">
    <property type="entry name" value="TPR-like_helical_dom_sf"/>
</dbReference>
<dbReference type="PANTHER" id="PTHR15696:SF5">
    <property type="entry name" value="NONSENSE-MEDIATED MRNA DECAY FACTOR SMG7"/>
    <property type="match status" value="1"/>
</dbReference>
<dbReference type="AlphaFoldDB" id="A0AAN9Z2W7"/>
<dbReference type="GO" id="GO:0005697">
    <property type="term" value="C:telomerase holoenzyme complex"/>
    <property type="evidence" value="ECO:0007669"/>
    <property type="project" value="TreeGrafter"/>
</dbReference>
<dbReference type="PANTHER" id="PTHR15696">
    <property type="entry name" value="SMG-7 SUPPRESSOR WITH MORPHOLOGICAL EFFECT ON GENITALIA PROTEIN 7"/>
    <property type="match status" value="1"/>
</dbReference>
<dbReference type="InterPro" id="IPR045153">
    <property type="entry name" value="Est1/Ebs1-like"/>
</dbReference>
<feature type="compositionally biased region" description="Low complexity" evidence="3">
    <location>
        <begin position="826"/>
        <end position="851"/>
    </location>
</feature>
<keyword evidence="1" id="KW-0866">Nonsense-mediated mRNA decay</keyword>
<evidence type="ECO:0000313" key="7">
    <source>
        <dbReference type="Proteomes" id="UP001378592"/>
    </source>
</evidence>
<dbReference type="InterPro" id="IPR018834">
    <property type="entry name" value="DNA/RNA-bd_Est1-type"/>
</dbReference>
<name>A0AAN9Z2W7_9ORTH</name>